<keyword evidence="7 8" id="KW-0998">Cell outer membrane</keyword>
<gene>
    <name evidence="10" type="ORF">PRLR5076_08630</name>
</gene>
<dbReference type="NCBIfam" id="TIGR04056">
    <property type="entry name" value="OMP_RagA_SusC"/>
    <property type="match status" value="1"/>
</dbReference>
<dbReference type="PROSITE" id="PS52016">
    <property type="entry name" value="TONB_DEPENDENT_REC_3"/>
    <property type="match status" value="1"/>
</dbReference>
<sequence>MLQALANYDKTFGKHGVSLMAGASTEQANIGSSTDQYFQNNFPNDAITKSFDGNKLTVKTNLVTELTPSRLTSFFGRASYDYDDRYMVSASLRVDGGSVFGADHKWGTFPALSGGWMISKEKFWKNSTMAPWWDTFKLRASFGVTGNNQISSTAAYSTLTNALYGGYAGYYANTIANKDLSWEKTYSTDVAMDFAFLKNRLQMSLDWYTKTTKDLLYQVPVVGASGFTTAWDNLGEIRNWGLEMELTSHNLTGKFKWNTSFNISYNKNKVISLGTDDTPIYSGWNGVGDNGNTSNVLMVGHPANAFYMLHAIGVWKNQAEIDAYAQECGVSKLTFNGKTTIKPGDIKYEDVNHDGDYSYSKDRVFLGQPTPKVTFGLTNTFEWKGFDASVLITGQFGGRIYGALGRAIDRPSMGAKSNVMDCWTNAWWSEDEVGDGKTPYILSTTTGGTCDSRWLYSSDYVSLKNLTLGYTVPLKSNFVKTLRVFVSLENLLRYDHYYEGYSPEAANTARSGVPGGTTALGIDYGGYPTAKSYNLGVNITF</sequence>
<evidence type="ECO:0000256" key="8">
    <source>
        <dbReference type="PROSITE-ProRule" id="PRU01360"/>
    </source>
</evidence>
<dbReference type="Gene3D" id="2.40.170.20">
    <property type="entry name" value="TonB-dependent receptor, beta-barrel domain"/>
    <property type="match status" value="1"/>
</dbReference>
<evidence type="ECO:0000256" key="2">
    <source>
        <dbReference type="ARBA" id="ARBA00022448"/>
    </source>
</evidence>
<evidence type="ECO:0000256" key="3">
    <source>
        <dbReference type="ARBA" id="ARBA00022452"/>
    </source>
</evidence>
<dbReference type="GO" id="GO:0009279">
    <property type="term" value="C:cell outer membrane"/>
    <property type="evidence" value="ECO:0007669"/>
    <property type="project" value="UniProtKB-SubCell"/>
</dbReference>
<evidence type="ECO:0000256" key="5">
    <source>
        <dbReference type="ARBA" id="ARBA00023077"/>
    </source>
</evidence>
<dbReference type="InterPro" id="IPR039426">
    <property type="entry name" value="TonB-dep_rcpt-like"/>
</dbReference>
<reference evidence="10" key="1">
    <citation type="journal article" date="2022" name="Int. J. Syst. Evol. Microbiol.">
        <title>Prevotella lacticifex sp. nov., isolated from the rumen of cows.</title>
        <authorList>
            <person name="Shinkai T."/>
            <person name="Ikeyama N."/>
            <person name="Kumagai M."/>
            <person name="Ohmori H."/>
            <person name="Sakamoto M."/>
            <person name="Ohkuma M."/>
            <person name="Mitsumori M."/>
        </authorList>
    </citation>
    <scope>NUCLEOTIDE SEQUENCE</scope>
    <source>
        <strain evidence="10">R5076</strain>
    </source>
</reference>
<evidence type="ECO:0000256" key="7">
    <source>
        <dbReference type="ARBA" id="ARBA00023237"/>
    </source>
</evidence>
<dbReference type="InterPro" id="IPR000531">
    <property type="entry name" value="Beta-barrel_TonB"/>
</dbReference>
<feature type="domain" description="TonB-dependent receptor-like beta-barrel" evidence="9">
    <location>
        <begin position="30"/>
        <end position="491"/>
    </location>
</feature>
<dbReference type="InterPro" id="IPR023996">
    <property type="entry name" value="TonB-dep_OMP_SusC/RagA"/>
</dbReference>
<name>A0A9R1CV32_9BACT</name>
<comment type="subcellular location">
    <subcellularLocation>
        <location evidence="1 8">Cell outer membrane</location>
        <topology evidence="1 8">Multi-pass membrane protein</topology>
    </subcellularLocation>
</comment>
<accession>A0A9R1CV32</accession>
<evidence type="ECO:0000256" key="4">
    <source>
        <dbReference type="ARBA" id="ARBA00022692"/>
    </source>
</evidence>
<dbReference type="InterPro" id="IPR036942">
    <property type="entry name" value="Beta-barrel_TonB_sf"/>
</dbReference>
<dbReference type="Proteomes" id="UP000825483">
    <property type="component" value="Unassembled WGS sequence"/>
</dbReference>
<protein>
    <recommendedName>
        <fullName evidence="9">TonB-dependent receptor-like beta-barrel domain-containing protein</fullName>
    </recommendedName>
</protein>
<dbReference type="SUPFAM" id="SSF56935">
    <property type="entry name" value="Porins"/>
    <property type="match status" value="1"/>
</dbReference>
<keyword evidence="4 8" id="KW-0812">Transmembrane</keyword>
<keyword evidence="3 8" id="KW-1134">Transmembrane beta strand</keyword>
<comment type="similarity">
    <text evidence="8">Belongs to the TonB-dependent receptor family.</text>
</comment>
<dbReference type="EMBL" id="BPUB01000001">
    <property type="protein sequence ID" value="GJG58012.1"/>
    <property type="molecule type" value="Genomic_DNA"/>
</dbReference>
<dbReference type="Pfam" id="PF00593">
    <property type="entry name" value="TonB_dep_Rec_b-barrel"/>
    <property type="match status" value="1"/>
</dbReference>
<evidence type="ECO:0000256" key="6">
    <source>
        <dbReference type="ARBA" id="ARBA00023136"/>
    </source>
</evidence>
<keyword evidence="5" id="KW-0798">TonB box</keyword>
<comment type="caution">
    <text evidence="10">The sequence shown here is derived from an EMBL/GenBank/DDBJ whole genome shotgun (WGS) entry which is preliminary data.</text>
</comment>
<keyword evidence="6 8" id="KW-0472">Membrane</keyword>
<evidence type="ECO:0000313" key="10">
    <source>
        <dbReference type="EMBL" id="GJG58012.1"/>
    </source>
</evidence>
<proteinExistence type="inferred from homology"/>
<evidence type="ECO:0000313" key="11">
    <source>
        <dbReference type="Proteomes" id="UP000825483"/>
    </source>
</evidence>
<dbReference type="AlphaFoldDB" id="A0A9R1CV32"/>
<evidence type="ECO:0000259" key="9">
    <source>
        <dbReference type="Pfam" id="PF00593"/>
    </source>
</evidence>
<keyword evidence="11" id="KW-1185">Reference proteome</keyword>
<evidence type="ECO:0000256" key="1">
    <source>
        <dbReference type="ARBA" id="ARBA00004571"/>
    </source>
</evidence>
<keyword evidence="2 8" id="KW-0813">Transport</keyword>
<organism evidence="10 11">
    <name type="scientific">Prevotella lacticifex</name>
    <dbReference type="NCBI Taxonomy" id="2854755"/>
    <lineage>
        <taxon>Bacteria</taxon>
        <taxon>Pseudomonadati</taxon>
        <taxon>Bacteroidota</taxon>
        <taxon>Bacteroidia</taxon>
        <taxon>Bacteroidales</taxon>
        <taxon>Prevotellaceae</taxon>
        <taxon>Prevotella</taxon>
    </lineage>
</organism>